<reference evidence="3" key="1">
    <citation type="submission" date="2022-11" db="UniProtKB">
        <authorList>
            <consortium name="WormBaseParasite"/>
        </authorList>
    </citation>
    <scope>IDENTIFICATION</scope>
</reference>
<evidence type="ECO:0000313" key="2">
    <source>
        <dbReference type="Proteomes" id="UP000887564"/>
    </source>
</evidence>
<feature type="coiled-coil region" evidence="1">
    <location>
        <begin position="20"/>
        <end position="47"/>
    </location>
</feature>
<organism evidence="2 3">
    <name type="scientific">Parascaris equorum</name>
    <name type="common">Equine roundworm</name>
    <dbReference type="NCBI Taxonomy" id="6256"/>
    <lineage>
        <taxon>Eukaryota</taxon>
        <taxon>Metazoa</taxon>
        <taxon>Ecdysozoa</taxon>
        <taxon>Nematoda</taxon>
        <taxon>Chromadorea</taxon>
        <taxon>Rhabditida</taxon>
        <taxon>Spirurina</taxon>
        <taxon>Ascaridomorpha</taxon>
        <taxon>Ascaridoidea</taxon>
        <taxon>Ascarididae</taxon>
        <taxon>Parascaris</taxon>
    </lineage>
</organism>
<proteinExistence type="predicted"/>
<dbReference type="AlphaFoldDB" id="A0A914S3I0"/>
<keyword evidence="2" id="KW-1185">Reference proteome</keyword>
<evidence type="ECO:0000256" key="1">
    <source>
        <dbReference type="SAM" id="Coils"/>
    </source>
</evidence>
<name>A0A914S3I0_PAREQ</name>
<sequence>MIASIRLRSSESSLVEGEKFKELREELDESIAECEDLRAELAKDRDVIVKLADDVDEAQRTANLLFEQKVSILDDVDRLKVEMSMQDRRILKLAHISFRSRDVEVEVEPEDAHRSVFVDPS</sequence>
<dbReference type="WBParaSite" id="PEQ_0000884101-mRNA-1">
    <property type="protein sequence ID" value="PEQ_0000884101-mRNA-1"/>
    <property type="gene ID" value="PEQ_0000884101"/>
</dbReference>
<evidence type="ECO:0000313" key="3">
    <source>
        <dbReference type="WBParaSite" id="PEQ_0000884101-mRNA-1"/>
    </source>
</evidence>
<keyword evidence="1" id="KW-0175">Coiled coil</keyword>
<protein>
    <submittedName>
        <fullName evidence="3">Uncharacterized protein</fullName>
    </submittedName>
</protein>
<accession>A0A914S3I0</accession>
<dbReference type="Proteomes" id="UP000887564">
    <property type="component" value="Unplaced"/>
</dbReference>